<proteinExistence type="predicted"/>
<name>A0A7I8KB47_SPIIN</name>
<dbReference type="InterPro" id="IPR029058">
    <property type="entry name" value="AB_hydrolase_fold"/>
</dbReference>
<dbReference type="PANTHER" id="PTHR23024">
    <property type="entry name" value="ARYLACETAMIDE DEACETYLASE"/>
    <property type="match status" value="1"/>
</dbReference>
<dbReference type="InterPro" id="IPR013094">
    <property type="entry name" value="AB_hydrolase_3"/>
</dbReference>
<dbReference type="Gene3D" id="3.40.50.1820">
    <property type="entry name" value="alpha/beta hydrolase"/>
    <property type="match status" value="1"/>
</dbReference>
<feature type="domain" description="Alpha/beta hydrolase fold-3" evidence="2">
    <location>
        <begin position="83"/>
        <end position="311"/>
    </location>
</feature>
<reference evidence="3" key="1">
    <citation type="submission" date="2020-02" db="EMBL/GenBank/DDBJ databases">
        <authorList>
            <person name="Scholz U."/>
            <person name="Mascher M."/>
            <person name="Fiebig A."/>
        </authorList>
    </citation>
    <scope>NUCLEOTIDE SEQUENCE</scope>
</reference>
<evidence type="ECO:0000259" key="2">
    <source>
        <dbReference type="Pfam" id="PF07859"/>
    </source>
</evidence>
<dbReference type="GO" id="GO:0016787">
    <property type="term" value="F:hydrolase activity"/>
    <property type="evidence" value="ECO:0007669"/>
    <property type="project" value="InterPro"/>
</dbReference>
<organism evidence="3 4">
    <name type="scientific">Spirodela intermedia</name>
    <name type="common">Intermediate duckweed</name>
    <dbReference type="NCBI Taxonomy" id="51605"/>
    <lineage>
        <taxon>Eukaryota</taxon>
        <taxon>Viridiplantae</taxon>
        <taxon>Streptophyta</taxon>
        <taxon>Embryophyta</taxon>
        <taxon>Tracheophyta</taxon>
        <taxon>Spermatophyta</taxon>
        <taxon>Magnoliopsida</taxon>
        <taxon>Liliopsida</taxon>
        <taxon>Araceae</taxon>
        <taxon>Lemnoideae</taxon>
        <taxon>Spirodela</taxon>
    </lineage>
</organism>
<dbReference type="SUPFAM" id="SSF53474">
    <property type="entry name" value="alpha/beta-Hydrolases"/>
    <property type="match status" value="1"/>
</dbReference>
<keyword evidence="4" id="KW-1185">Reference proteome</keyword>
<feature type="active site" evidence="1">
    <location>
        <position position="175"/>
    </location>
</feature>
<evidence type="ECO:0000313" key="4">
    <source>
        <dbReference type="Proteomes" id="UP000663760"/>
    </source>
</evidence>
<dbReference type="Pfam" id="PF07859">
    <property type="entry name" value="Abhydrolase_3"/>
    <property type="match status" value="1"/>
</dbReference>
<dbReference type="PANTHER" id="PTHR23024:SF435">
    <property type="entry name" value="OS06G0214300 PROTEIN"/>
    <property type="match status" value="1"/>
</dbReference>
<sequence length="338" mass="35939">MTMHGDGSGGEVAENFAQLFYVYQDGRVERLMGTAVVPPSVDSATGVASKDVPIVSATGVSARLYLPPPPLASSAAGEKLPIVVYFHGGAFFVEFAASPTYHQYLNSLAAAARVLCVSVEYRRAPEHPLPAAYDDSWAALSWVAAHAGGAAAASPPEPWLSEYGDFTRVFLAGDSCGGNIAHNMAMRAAVETLSSGLKIEGLVAVHPYFWFRPASRPSIAGPAEALTAWIERLWRLSYPSAARGLEEPCMNPAVPGAPSMATLACRRVLVCLAEEDFLVEQGACYLEALQKSRFPGPVELFHSSGEEHIFHLTKPGTAAAGEMMDRLVGFLHGMSSSP</sequence>
<dbReference type="PROSITE" id="PS01174">
    <property type="entry name" value="LIPASE_GDXG_SER"/>
    <property type="match status" value="1"/>
</dbReference>
<dbReference type="EMBL" id="LR746267">
    <property type="protein sequence ID" value="CAA7394318.1"/>
    <property type="molecule type" value="Genomic_DNA"/>
</dbReference>
<dbReference type="AlphaFoldDB" id="A0A7I8KB47"/>
<dbReference type="InterPro" id="IPR033140">
    <property type="entry name" value="Lipase_GDXG_put_SER_AS"/>
</dbReference>
<gene>
    <name evidence="3" type="ORF">SI8410_04004979</name>
</gene>
<dbReference type="InterPro" id="IPR050466">
    <property type="entry name" value="Carboxylest/Gibb_receptor"/>
</dbReference>
<protein>
    <recommendedName>
        <fullName evidence="2">Alpha/beta hydrolase fold-3 domain-containing protein</fullName>
    </recommendedName>
</protein>
<evidence type="ECO:0000313" key="3">
    <source>
        <dbReference type="EMBL" id="CAA7394318.1"/>
    </source>
</evidence>
<evidence type="ECO:0000256" key="1">
    <source>
        <dbReference type="PROSITE-ProRule" id="PRU10038"/>
    </source>
</evidence>
<dbReference type="OrthoDB" id="408631at2759"/>
<accession>A0A7I8KB47</accession>
<dbReference type="Proteomes" id="UP000663760">
    <property type="component" value="Chromosome 4"/>
</dbReference>